<dbReference type="Pfam" id="PF02518">
    <property type="entry name" value="HATPase_c"/>
    <property type="match status" value="1"/>
</dbReference>
<keyword evidence="6 14" id="KW-0418">Kinase</keyword>
<dbReference type="InterPro" id="IPR003661">
    <property type="entry name" value="HisK_dim/P_dom"/>
</dbReference>
<dbReference type="PROSITE" id="PS50110">
    <property type="entry name" value="RESPONSE_REGULATORY"/>
    <property type="match status" value="1"/>
</dbReference>
<evidence type="ECO:0000313" key="15">
    <source>
        <dbReference type="Proteomes" id="UP000006512"/>
    </source>
</evidence>
<keyword evidence="7" id="KW-0067">ATP-binding</keyword>
<dbReference type="GO" id="GO:0000155">
    <property type="term" value="F:phosphorelay sensor kinase activity"/>
    <property type="evidence" value="ECO:0007669"/>
    <property type="project" value="InterPro"/>
</dbReference>
<dbReference type="STRING" id="715226.ABI_25760"/>
<evidence type="ECO:0000259" key="13">
    <source>
        <dbReference type="PROSITE" id="PS50110"/>
    </source>
</evidence>
<dbReference type="Proteomes" id="UP000006512">
    <property type="component" value="Unassembled WGS sequence"/>
</dbReference>
<comment type="catalytic activity">
    <reaction evidence="1">
        <text>ATP + protein L-histidine = ADP + protein N-phospho-L-histidine.</text>
        <dbReference type="EC" id="2.7.13.3"/>
    </reaction>
</comment>
<accession>F4QPA4</accession>
<dbReference type="Gene3D" id="1.10.287.130">
    <property type="match status" value="1"/>
</dbReference>
<feature type="transmembrane region" description="Helical" evidence="11">
    <location>
        <begin position="82"/>
        <end position="102"/>
    </location>
</feature>
<proteinExistence type="predicted"/>
<dbReference type="InterPro" id="IPR011006">
    <property type="entry name" value="CheY-like_superfamily"/>
</dbReference>
<feature type="modified residue" description="4-aspartylphosphate" evidence="9">
    <location>
        <position position="678"/>
    </location>
</feature>
<evidence type="ECO:0000256" key="7">
    <source>
        <dbReference type="ARBA" id="ARBA00022840"/>
    </source>
</evidence>
<dbReference type="EC" id="2.7.13.3" evidence="2"/>
<sequence length="745" mass="79295">MPDSQGAEIKPAAESVAQPAASSPGVSQPGVSKPAAAKPTAKGKLARLEKIASPMSLAIVAGVVATACFGVWLVAGKLPIGVVLAIILVAFAGVIFLGMFAFNTEEEILSAEGFTGSDIVGALEEPAAVAGFDGHILAVNAAWRDAGGGQRRLPQGDEAPALFVALREAKSQGQGRALVRLGGFDYEMVASRLGEDLVLVRAASQGVLGNGLMLHHEDVNPIKQAGFLLDDSEAEVKAEMPPAEMDAFAGSAPFGAALIIDNAGNGDLFASRIKDYNTVFAALVEKTPDDLKGLDFGALVTENSRADLTEKLRTGKAGPFDIQLTAKATRSVQIYVSAVAGGFSLFLFDVSEQKKLEQTLVQSQKMQAIGQVAGGMAHDFNNLLTGFKFRNDQLLLNHPLGDPSYDDLNGIKQIIVRAEDLVRNLLAFARKQTVKRVTMNVGEMVSEAEVLLRRLVREDVKLETDYGRNLPNVHVDKGQMEMVMMNLVVNARDAMKAQGGGKVMIAAKALTQAEAKWRGWDTAPAQGAALIEVSDTGPGIPPEIISQVFEPFFTTKPLGEGTGLGLSTVHGIIAQAGGHIQIDSKLGQGATFRIFLPVWVEEEKAPAAPKPEAAAKPVPKDLSGVGRILFVEDEQIVRGIAAHLLRQRGYEVIEACDGEEALEIIEAENGKFDLLISDVIMPGLDGPSMLKRARPMIGNVPVMFISGYAESEFSDLLEEEKNVSFLPKPLDIKTLAEKVKEQLAA</sequence>
<dbReference type="SMART" id="SM00448">
    <property type="entry name" value="REC"/>
    <property type="match status" value="1"/>
</dbReference>
<evidence type="ECO:0000256" key="5">
    <source>
        <dbReference type="ARBA" id="ARBA00022741"/>
    </source>
</evidence>
<keyword evidence="11" id="KW-0812">Transmembrane</keyword>
<organism evidence="14 15">
    <name type="scientific">Asticcacaulis biprosthecium C19</name>
    <dbReference type="NCBI Taxonomy" id="715226"/>
    <lineage>
        <taxon>Bacteria</taxon>
        <taxon>Pseudomonadati</taxon>
        <taxon>Pseudomonadota</taxon>
        <taxon>Alphaproteobacteria</taxon>
        <taxon>Caulobacterales</taxon>
        <taxon>Caulobacteraceae</taxon>
        <taxon>Asticcacaulis</taxon>
    </lineage>
</organism>
<reference evidence="15" key="1">
    <citation type="submission" date="2011-03" db="EMBL/GenBank/DDBJ databases">
        <title>Draft genome sequence of Brevundimonas diminuta.</title>
        <authorList>
            <person name="Brown P.J.B."/>
            <person name="Buechlein A."/>
            <person name="Hemmerich C."/>
            <person name="Brun Y.V."/>
        </authorList>
    </citation>
    <scope>NUCLEOTIDE SEQUENCE [LARGE SCALE GENOMIC DNA]</scope>
    <source>
        <strain evidence="15">C19</strain>
    </source>
</reference>
<dbReference type="NCBIfam" id="NF046026">
    <property type="entry name" value="HisKinCckACaul"/>
    <property type="match status" value="1"/>
</dbReference>
<dbReference type="eggNOG" id="COG0784">
    <property type="taxonomic scope" value="Bacteria"/>
</dbReference>
<dbReference type="AlphaFoldDB" id="F4QPA4"/>
<dbReference type="SMART" id="SM00387">
    <property type="entry name" value="HATPase_c"/>
    <property type="match status" value="1"/>
</dbReference>
<keyword evidence="3 9" id="KW-0597">Phosphoprotein</keyword>
<dbReference type="InterPro" id="IPR036097">
    <property type="entry name" value="HisK_dim/P_sf"/>
</dbReference>
<name>F4QPA4_9CAUL</name>
<dbReference type="PANTHER" id="PTHR43065:SF46">
    <property type="entry name" value="C4-DICARBOXYLATE TRANSPORT SENSOR PROTEIN DCTB"/>
    <property type="match status" value="1"/>
</dbReference>
<dbReference type="InterPro" id="IPR036890">
    <property type="entry name" value="HATPase_C_sf"/>
</dbReference>
<evidence type="ECO:0000259" key="12">
    <source>
        <dbReference type="PROSITE" id="PS50109"/>
    </source>
</evidence>
<evidence type="ECO:0000256" key="9">
    <source>
        <dbReference type="PROSITE-ProRule" id="PRU00169"/>
    </source>
</evidence>
<dbReference type="InterPro" id="IPR005467">
    <property type="entry name" value="His_kinase_dom"/>
</dbReference>
<dbReference type="GO" id="GO:0005524">
    <property type="term" value="F:ATP binding"/>
    <property type="evidence" value="ECO:0007669"/>
    <property type="project" value="UniProtKB-KW"/>
</dbReference>
<dbReference type="PROSITE" id="PS50109">
    <property type="entry name" value="HIS_KIN"/>
    <property type="match status" value="1"/>
</dbReference>
<protein>
    <recommendedName>
        <fullName evidence="2">histidine kinase</fullName>
        <ecNumber evidence="2">2.7.13.3</ecNumber>
    </recommendedName>
</protein>
<dbReference type="eggNOG" id="COG4191">
    <property type="taxonomic scope" value="Bacteria"/>
</dbReference>
<dbReference type="SMART" id="SM00388">
    <property type="entry name" value="HisKA"/>
    <property type="match status" value="1"/>
</dbReference>
<feature type="region of interest" description="Disordered" evidence="10">
    <location>
        <begin position="1"/>
        <end position="38"/>
    </location>
</feature>
<evidence type="ECO:0000313" key="14">
    <source>
        <dbReference type="EMBL" id="EGF91162.1"/>
    </source>
</evidence>
<evidence type="ECO:0000256" key="1">
    <source>
        <dbReference type="ARBA" id="ARBA00000085"/>
    </source>
</evidence>
<evidence type="ECO:0000256" key="10">
    <source>
        <dbReference type="SAM" id="MobiDB-lite"/>
    </source>
</evidence>
<evidence type="ECO:0000256" key="3">
    <source>
        <dbReference type="ARBA" id="ARBA00022553"/>
    </source>
</evidence>
<dbReference type="InterPro" id="IPR003594">
    <property type="entry name" value="HATPase_dom"/>
</dbReference>
<evidence type="ECO:0000256" key="11">
    <source>
        <dbReference type="SAM" id="Phobius"/>
    </source>
</evidence>
<dbReference type="InterPro" id="IPR001789">
    <property type="entry name" value="Sig_transdc_resp-reg_receiver"/>
</dbReference>
<evidence type="ECO:0000256" key="2">
    <source>
        <dbReference type="ARBA" id="ARBA00012438"/>
    </source>
</evidence>
<keyword evidence="11" id="KW-1133">Transmembrane helix</keyword>
<dbReference type="PANTHER" id="PTHR43065">
    <property type="entry name" value="SENSOR HISTIDINE KINASE"/>
    <property type="match status" value="1"/>
</dbReference>
<keyword evidence="8" id="KW-0902">Two-component regulatory system</keyword>
<keyword evidence="15" id="KW-1185">Reference proteome</keyword>
<dbReference type="CDD" id="cd00082">
    <property type="entry name" value="HisKA"/>
    <property type="match status" value="1"/>
</dbReference>
<keyword evidence="11" id="KW-0472">Membrane</keyword>
<feature type="transmembrane region" description="Helical" evidence="11">
    <location>
        <begin position="55"/>
        <end position="75"/>
    </location>
</feature>
<keyword evidence="4" id="KW-0808">Transferase</keyword>
<evidence type="ECO:0000256" key="4">
    <source>
        <dbReference type="ARBA" id="ARBA00022679"/>
    </source>
</evidence>
<dbReference type="PRINTS" id="PR00344">
    <property type="entry name" value="BCTRLSENSOR"/>
</dbReference>
<dbReference type="HOGENOM" id="CLU_000445_114_51_5"/>
<dbReference type="SUPFAM" id="SSF55874">
    <property type="entry name" value="ATPase domain of HSP90 chaperone/DNA topoisomerase II/histidine kinase"/>
    <property type="match status" value="1"/>
</dbReference>
<dbReference type="SUPFAM" id="SSF47384">
    <property type="entry name" value="Homodimeric domain of signal transducing histidine kinase"/>
    <property type="match status" value="1"/>
</dbReference>
<dbReference type="Gene3D" id="3.40.50.2300">
    <property type="match status" value="1"/>
</dbReference>
<feature type="compositionally biased region" description="Polar residues" evidence="10">
    <location>
        <begin position="20"/>
        <end position="30"/>
    </location>
</feature>
<evidence type="ECO:0000256" key="6">
    <source>
        <dbReference type="ARBA" id="ARBA00022777"/>
    </source>
</evidence>
<dbReference type="InterPro" id="IPR004358">
    <property type="entry name" value="Sig_transdc_His_kin-like_C"/>
</dbReference>
<feature type="domain" description="Response regulatory" evidence="13">
    <location>
        <begin position="627"/>
        <end position="743"/>
    </location>
</feature>
<dbReference type="Pfam" id="PF00072">
    <property type="entry name" value="Response_reg"/>
    <property type="match status" value="1"/>
</dbReference>
<evidence type="ECO:0000256" key="8">
    <source>
        <dbReference type="ARBA" id="ARBA00023012"/>
    </source>
</evidence>
<dbReference type="EMBL" id="GL883078">
    <property type="protein sequence ID" value="EGF91162.1"/>
    <property type="molecule type" value="Genomic_DNA"/>
</dbReference>
<feature type="domain" description="Histidine kinase" evidence="12">
    <location>
        <begin position="375"/>
        <end position="600"/>
    </location>
</feature>
<keyword evidence="5" id="KW-0547">Nucleotide-binding</keyword>
<gene>
    <name evidence="14" type="ORF">ABI_25760</name>
</gene>
<dbReference type="Gene3D" id="3.30.565.10">
    <property type="entry name" value="Histidine kinase-like ATPase, C-terminal domain"/>
    <property type="match status" value="1"/>
</dbReference>
<dbReference type="SUPFAM" id="SSF52172">
    <property type="entry name" value="CheY-like"/>
    <property type="match status" value="1"/>
</dbReference>